<sequence>MERRRNEVSGETGDPLEDPPTNGIVRHDSHLRKSGMCVCCPPIVSLKYSHSDPSVVRLRWLALTLCPAVPQPCRRSISGLIIGSGPSRYPSYQVVRSFSQTVRPRYHLAAQANKANISLPGSEDSRWHKAAHGVPSISFNPRSCGCPKSCGCRGTHLEEPESHLAGEKLCVRLSTAFPESRISHHVLTLVHGSIPTTEARGRCLSNFIESVTLRYWKLAISCEPAVADFAWWLTCSRLLIVNPVSGVKQPVDAFIVIKTAMNGNYGIPVLYVLKTTHHLMAFKVGTKAPFVLVGEARAPRRNTPANSNPCHFCDRRSCECKPAGYRIHVACWKTVALDTYPPLPLLFSDEGMIRETGAKSYRGTLLQLVLQVSKRAQHLTIPTWRASCVKAGLIGDRPQSESVEIQGHRSTPELHSNQQVVPKEPVTGLLNETTILPICLSVTSGPTPGPSNAQTKPSLHVSPTELRPYPKAAPRLSGDGARTLSEPDSGGPNLRLTSIFLELVEFLLSPASFQLRNECSVFFVDAVSIQDGRPESGALVNMPECKDGGNRDTRENPPTSGIVRHDCHLRKSGRARIPGKLAAPTKTAGGSWILLSDAMSTAHFHGLDRERRLGMFELARSPRRPFFRLVARRCHDTHITNPRGLRETTFLHIETQKDLQV</sequence>
<protein>
    <submittedName>
        <fullName evidence="2">Uncharacterized protein</fullName>
    </submittedName>
</protein>
<gene>
    <name evidence="2" type="ORF">PR048_005552</name>
</gene>
<comment type="caution">
    <text evidence="2">The sequence shown here is derived from an EMBL/GenBank/DDBJ whole genome shotgun (WGS) entry which is preliminary data.</text>
</comment>
<feature type="region of interest" description="Disordered" evidence="1">
    <location>
        <begin position="446"/>
        <end position="491"/>
    </location>
</feature>
<name>A0ABQ9I9F7_9NEOP</name>
<proteinExistence type="predicted"/>
<feature type="region of interest" description="Disordered" evidence="1">
    <location>
        <begin position="538"/>
        <end position="562"/>
    </location>
</feature>
<reference evidence="2 3" key="1">
    <citation type="submission" date="2023-02" db="EMBL/GenBank/DDBJ databases">
        <title>LHISI_Scaffold_Assembly.</title>
        <authorList>
            <person name="Stuart O.P."/>
            <person name="Cleave R."/>
            <person name="Magrath M.J.L."/>
            <person name="Mikheyev A.S."/>
        </authorList>
    </citation>
    <scope>NUCLEOTIDE SEQUENCE [LARGE SCALE GENOMIC DNA]</scope>
    <source>
        <strain evidence="2">Daus_M_001</strain>
        <tissue evidence="2">Leg muscle</tissue>
    </source>
</reference>
<keyword evidence="3" id="KW-1185">Reference proteome</keyword>
<dbReference type="Proteomes" id="UP001159363">
    <property type="component" value="Chromosome 2"/>
</dbReference>
<accession>A0ABQ9I9F7</accession>
<feature type="compositionally biased region" description="Polar residues" evidence="1">
    <location>
        <begin position="446"/>
        <end position="457"/>
    </location>
</feature>
<evidence type="ECO:0000313" key="3">
    <source>
        <dbReference type="Proteomes" id="UP001159363"/>
    </source>
</evidence>
<feature type="compositionally biased region" description="Basic and acidic residues" evidence="1">
    <location>
        <begin position="544"/>
        <end position="555"/>
    </location>
</feature>
<evidence type="ECO:0000313" key="2">
    <source>
        <dbReference type="EMBL" id="KAJ8892971.1"/>
    </source>
</evidence>
<feature type="region of interest" description="Disordered" evidence="1">
    <location>
        <begin position="1"/>
        <end position="27"/>
    </location>
</feature>
<organism evidence="2 3">
    <name type="scientific">Dryococelus australis</name>
    <dbReference type="NCBI Taxonomy" id="614101"/>
    <lineage>
        <taxon>Eukaryota</taxon>
        <taxon>Metazoa</taxon>
        <taxon>Ecdysozoa</taxon>
        <taxon>Arthropoda</taxon>
        <taxon>Hexapoda</taxon>
        <taxon>Insecta</taxon>
        <taxon>Pterygota</taxon>
        <taxon>Neoptera</taxon>
        <taxon>Polyneoptera</taxon>
        <taxon>Phasmatodea</taxon>
        <taxon>Verophasmatodea</taxon>
        <taxon>Anareolatae</taxon>
        <taxon>Phasmatidae</taxon>
        <taxon>Eurycanthinae</taxon>
        <taxon>Dryococelus</taxon>
    </lineage>
</organism>
<dbReference type="EMBL" id="JARBHB010000002">
    <property type="protein sequence ID" value="KAJ8892971.1"/>
    <property type="molecule type" value="Genomic_DNA"/>
</dbReference>
<evidence type="ECO:0000256" key="1">
    <source>
        <dbReference type="SAM" id="MobiDB-lite"/>
    </source>
</evidence>